<protein>
    <submittedName>
        <fullName evidence="1">Pheromone processing endoprotease</fullName>
        <ecNumber evidence="1">3.4.21.61</ecNumber>
    </submittedName>
</protein>
<dbReference type="Proteomes" id="UP001165960">
    <property type="component" value="Unassembled WGS sequence"/>
</dbReference>
<keyword evidence="1" id="KW-0378">Hydrolase</keyword>
<comment type="caution">
    <text evidence="1">The sequence shown here is derived from an EMBL/GenBank/DDBJ whole genome shotgun (WGS) entry which is preliminary data.</text>
</comment>
<reference evidence="1" key="1">
    <citation type="submission" date="2022-04" db="EMBL/GenBank/DDBJ databases">
        <title>Genome of the entomopathogenic fungus Entomophthora muscae.</title>
        <authorList>
            <person name="Elya C."/>
            <person name="Lovett B.R."/>
            <person name="Lee E."/>
            <person name="Macias A.M."/>
            <person name="Hajek A.E."/>
            <person name="De Bivort B.L."/>
            <person name="Kasson M.T."/>
            <person name="De Fine Licht H.H."/>
            <person name="Stajich J.E."/>
        </authorList>
    </citation>
    <scope>NUCLEOTIDE SEQUENCE</scope>
    <source>
        <strain evidence="1">Berkeley</strain>
    </source>
</reference>
<accession>A0ACC2T7S5</accession>
<gene>
    <name evidence="1" type="primary">KEX2_7</name>
    <name evidence="1" type="ORF">DSO57_1005722</name>
</gene>
<proteinExistence type="predicted"/>
<evidence type="ECO:0000313" key="1">
    <source>
        <dbReference type="EMBL" id="KAJ9070627.1"/>
    </source>
</evidence>
<organism evidence="1 2">
    <name type="scientific">Entomophthora muscae</name>
    <dbReference type="NCBI Taxonomy" id="34485"/>
    <lineage>
        <taxon>Eukaryota</taxon>
        <taxon>Fungi</taxon>
        <taxon>Fungi incertae sedis</taxon>
        <taxon>Zoopagomycota</taxon>
        <taxon>Entomophthoromycotina</taxon>
        <taxon>Entomophthoromycetes</taxon>
        <taxon>Entomophthorales</taxon>
        <taxon>Entomophthoraceae</taxon>
        <taxon>Entomophthora</taxon>
    </lineage>
</organism>
<evidence type="ECO:0000313" key="2">
    <source>
        <dbReference type="Proteomes" id="UP001165960"/>
    </source>
</evidence>
<name>A0ACC2T7S5_9FUNG</name>
<dbReference type="EMBL" id="QTSX02003566">
    <property type="protein sequence ID" value="KAJ9070627.1"/>
    <property type="molecule type" value="Genomic_DNA"/>
</dbReference>
<sequence length="456" mass="50462">MLANKAGVNFHHEDLKENYSADSSYDFDSGTNNPYPHLEYNTHGTPCAGLVAAKRNGKCGSGVAYNANFSAIRLPMKVVTDSQDAIALNFKYQTNAIYSNSWGPGSNITETYPLSGVLKDALQHGADHGRNGKGSIFVFSSGNSAASSNNCGFVGYLNSIHTITVGAVNKYDQHISYAEGCSNLMITAYSSDPGYADIQTTAFRESTCNGRFSGTSAAAPMVSGIIALILSERPELNWRDVQHLLIRTARMVDPSHKSWRRTYSGRYFSTQYGYGVVDGEKILSFLPRYQLIERQVILQSQTISKDADLEPSPLLSKQSYRDHIHITRTLLGPNKDMLLEHVLVHLNITHQCRSMLHIQLISPRKVVSDIVIPRARDLSNKGFYEYPVLTLAHWDEPAHGIWTLEISNAQSRPAFTGKLISWSLQLHGRVPNSKDSSPRTPSTTPKPTKILVKDEL</sequence>
<keyword evidence="2" id="KW-1185">Reference proteome</keyword>
<dbReference type="EC" id="3.4.21.61" evidence="1"/>